<protein>
    <recommendedName>
        <fullName evidence="2">Ubiquitin-like domain-containing protein</fullName>
    </recommendedName>
</protein>
<evidence type="ECO:0000256" key="1">
    <source>
        <dbReference type="SAM" id="MobiDB-lite"/>
    </source>
</evidence>
<dbReference type="STRING" id="34508.A0A4U5N138"/>
<proteinExistence type="predicted"/>
<dbReference type="InterPro" id="IPR039049">
    <property type="entry name" value="ELOB"/>
</dbReference>
<evidence type="ECO:0000313" key="4">
    <source>
        <dbReference type="Proteomes" id="UP000298663"/>
    </source>
</evidence>
<dbReference type="OrthoDB" id="7537057at2759"/>
<dbReference type="Gene3D" id="3.10.20.90">
    <property type="entry name" value="Phosphatidylinositol 3-kinase Catalytic Subunit, Chain A, domain 1"/>
    <property type="match status" value="1"/>
</dbReference>
<dbReference type="InterPro" id="IPR000626">
    <property type="entry name" value="Ubiquitin-like_dom"/>
</dbReference>
<dbReference type="PROSITE" id="PS50053">
    <property type="entry name" value="UBIQUITIN_2"/>
    <property type="match status" value="1"/>
</dbReference>
<feature type="region of interest" description="Disordered" evidence="1">
    <location>
        <begin position="96"/>
        <end position="125"/>
    </location>
</feature>
<accession>A0A4U5N138</accession>
<reference evidence="3 4" key="1">
    <citation type="journal article" date="2015" name="Genome Biol.">
        <title>Comparative genomics of Steinernema reveals deeply conserved gene regulatory networks.</title>
        <authorList>
            <person name="Dillman A.R."/>
            <person name="Macchietto M."/>
            <person name="Porter C.F."/>
            <person name="Rogers A."/>
            <person name="Williams B."/>
            <person name="Antoshechkin I."/>
            <person name="Lee M.M."/>
            <person name="Goodwin Z."/>
            <person name="Lu X."/>
            <person name="Lewis E.E."/>
            <person name="Goodrich-Blair H."/>
            <person name="Stock S.P."/>
            <person name="Adams B.J."/>
            <person name="Sternberg P.W."/>
            <person name="Mortazavi A."/>
        </authorList>
    </citation>
    <scope>NUCLEOTIDE SEQUENCE [LARGE SCALE GENOMIC DNA]</scope>
    <source>
        <strain evidence="3 4">ALL</strain>
    </source>
</reference>
<dbReference type="PANTHER" id="PTHR13248:SF4">
    <property type="entry name" value="ELONGIN B"/>
    <property type="match status" value="1"/>
</dbReference>
<organism evidence="3 4">
    <name type="scientific">Steinernema carpocapsae</name>
    <name type="common">Entomopathogenic nematode</name>
    <dbReference type="NCBI Taxonomy" id="34508"/>
    <lineage>
        <taxon>Eukaryota</taxon>
        <taxon>Metazoa</taxon>
        <taxon>Ecdysozoa</taxon>
        <taxon>Nematoda</taxon>
        <taxon>Chromadorea</taxon>
        <taxon>Rhabditida</taxon>
        <taxon>Tylenchina</taxon>
        <taxon>Panagrolaimomorpha</taxon>
        <taxon>Strongyloidoidea</taxon>
        <taxon>Steinernematidae</taxon>
        <taxon>Steinernema</taxon>
    </lineage>
</organism>
<keyword evidence="4" id="KW-1185">Reference proteome</keyword>
<gene>
    <name evidence="3" type="ORF">L596_017257</name>
</gene>
<name>A0A4U5N138_STECR</name>
<comment type="caution">
    <text evidence="3">The sequence shown here is derived from an EMBL/GenBank/DDBJ whole genome shotgun (WGS) entry which is preliminary data.</text>
</comment>
<dbReference type="EMBL" id="AZBU02000005">
    <property type="protein sequence ID" value="TKR76056.1"/>
    <property type="molecule type" value="Genomic_DNA"/>
</dbReference>
<evidence type="ECO:0000259" key="2">
    <source>
        <dbReference type="PROSITE" id="PS50053"/>
    </source>
</evidence>
<dbReference type="GO" id="GO:0030891">
    <property type="term" value="C:VCB complex"/>
    <property type="evidence" value="ECO:0007669"/>
    <property type="project" value="InterPro"/>
</dbReference>
<dbReference type="SUPFAM" id="SSF54236">
    <property type="entry name" value="Ubiquitin-like"/>
    <property type="match status" value="1"/>
</dbReference>
<dbReference type="AlphaFoldDB" id="A0A4U5N138"/>
<dbReference type="GO" id="GO:0070449">
    <property type="term" value="C:elongin complex"/>
    <property type="evidence" value="ECO:0007669"/>
    <property type="project" value="InterPro"/>
</dbReference>
<feature type="domain" description="Ubiquitin-like" evidence="2">
    <location>
        <begin position="4"/>
        <end position="73"/>
    </location>
</feature>
<dbReference type="InterPro" id="IPR029071">
    <property type="entry name" value="Ubiquitin-like_domsf"/>
</dbReference>
<reference evidence="3 4" key="2">
    <citation type="journal article" date="2019" name="G3 (Bethesda)">
        <title>Hybrid Assembly of the Genome of the Entomopathogenic Nematode Steinernema carpocapsae Identifies the X-Chromosome.</title>
        <authorList>
            <person name="Serra L."/>
            <person name="Macchietto M."/>
            <person name="Macias-Munoz A."/>
            <person name="McGill C.J."/>
            <person name="Rodriguez I.M."/>
            <person name="Rodriguez B."/>
            <person name="Murad R."/>
            <person name="Mortazavi A."/>
        </authorList>
    </citation>
    <scope>NUCLEOTIDE SEQUENCE [LARGE SCALE GENOMIC DNA]</scope>
    <source>
        <strain evidence="3 4">ALL</strain>
    </source>
</reference>
<sequence>MSLTDVYVEVVRGKQHLFFWLNEQSHVAELKKIVEGILKIAPEDQTLKVRKATNEEWRDMESDKPLSEYGITPSIATAQNAYQIALVIPEDNGKVVMDSLSQPPPIPDAMRRDEQQPQGAQAESA</sequence>
<feature type="compositionally biased region" description="Polar residues" evidence="1">
    <location>
        <begin position="116"/>
        <end position="125"/>
    </location>
</feature>
<dbReference type="PANTHER" id="PTHR13248">
    <property type="entry name" value="TRANSCRIPTION ELONGATION FACTOR B POLYPEPTIDE 2"/>
    <property type="match status" value="1"/>
</dbReference>
<evidence type="ECO:0000313" key="3">
    <source>
        <dbReference type="EMBL" id="TKR76056.1"/>
    </source>
</evidence>
<dbReference type="GO" id="GO:0006368">
    <property type="term" value="P:transcription elongation by RNA polymerase II"/>
    <property type="evidence" value="ECO:0007669"/>
    <property type="project" value="InterPro"/>
</dbReference>
<dbReference type="Proteomes" id="UP000298663">
    <property type="component" value="Unassembled WGS sequence"/>
</dbReference>